<reference evidence="1 2" key="1">
    <citation type="submission" date="2019-02" db="EMBL/GenBank/DDBJ databases">
        <title>Deep-cultivation of Planctomycetes and their phenomic and genomic characterization uncovers novel biology.</title>
        <authorList>
            <person name="Wiegand S."/>
            <person name="Jogler M."/>
            <person name="Boedeker C."/>
            <person name="Pinto D."/>
            <person name="Vollmers J."/>
            <person name="Rivas-Marin E."/>
            <person name="Kohn T."/>
            <person name="Peeters S.H."/>
            <person name="Heuer A."/>
            <person name="Rast P."/>
            <person name="Oberbeckmann S."/>
            <person name="Bunk B."/>
            <person name="Jeske O."/>
            <person name="Meyerdierks A."/>
            <person name="Storesund J.E."/>
            <person name="Kallscheuer N."/>
            <person name="Luecker S."/>
            <person name="Lage O.M."/>
            <person name="Pohl T."/>
            <person name="Merkel B.J."/>
            <person name="Hornburger P."/>
            <person name="Mueller R.-W."/>
            <person name="Bruemmer F."/>
            <person name="Labrenz M."/>
            <person name="Spormann A.M."/>
            <person name="Op den Camp H."/>
            <person name="Overmann J."/>
            <person name="Amann R."/>
            <person name="Jetten M.S.M."/>
            <person name="Mascher T."/>
            <person name="Medema M.H."/>
            <person name="Devos D.P."/>
            <person name="Kaster A.-K."/>
            <person name="Ovreas L."/>
            <person name="Rohde M."/>
            <person name="Galperin M.Y."/>
            <person name="Jogler C."/>
        </authorList>
    </citation>
    <scope>NUCLEOTIDE SEQUENCE [LARGE SCALE GENOMIC DNA]</scope>
    <source>
        <strain evidence="1 2">HG15A2</strain>
    </source>
</reference>
<keyword evidence="2" id="KW-1185">Reference proteome</keyword>
<evidence type="ECO:0000313" key="2">
    <source>
        <dbReference type="Proteomes" id="UP000319852"/>
    </source>
</evidence>
<organism evidence="1 2">
    <name type="scientific">Adhaeretor mobilis</name>
    <dbReference type="NCBI Taxonomy" id="1930276"/>
    <lineage>
        <taxon>Bacteria</taxon>
        <taxon>Pseudomonadati</taxon>
        <taxon>Planctomycetota</taxon>
        <taxon>Planctomycetia</taxon>
        <taxon>Pirellulales</taxon>
        <taxon>Lacipirellulaceae</taxon>
        <taxon>Adhaeretor</taxon>
    </lineage>
</organism>
<evidence type="ECO:0000313" key="1">
    <source>
        <dbReference type="EMBL" id="QDS99062.1"/>
    </source>
</evidence>
<sequence>MKLEHDLQELIMATTLVLIEVQCIDHCISGSAILHKVLQENDFPEAYPLTVGVKIVNVSHTDTGIMLGKGTEPMPGMWPGHLVVVVPEYNDDDHLLIDLTLGQVNGKVEGIEVEPFVGKVDNNFIHGLLPARCTANGCKLTYEGFPNDDSFRTETNWSNVKGLDQAVEMVTERLS</sequence>
<dbReference type="EMBL" id="CP036263">
    <property type="protein sequence ID" value="QDS99062.1"/>
    <property type="molecule type" value="Genomic_DNA"/>
</dbReference>
<dbReference type="Proteomes" id="UP000319852">
    <property type="component" value="Chromosome"/>
</dbReference>
<proteinExistence type="predicted"/>
<name>A0A517MW00_9BACT</name>
<gene>
    <name evidence="1" type="ORF">HG15A2_23520</name>
</gene>
<protein>
    <submittedName>
        <fullName evidence="1">Uncharacterized protein</fullName>
    </submittedName>
</protein>
<dbReference type="AlphaFoldDB" id="A0A517MW00"/>
<dbReference type="RefSeq" id="WP_218932504.1">
    <property type="nucleotide sequence ID" value="NZ_CP036263.1"/>
</dbReference>
<accession>A0A517MW00</accession>
<dbReference type="KEGG" id="amob:HG15A2_23520"/>